<accession>A0AAV7QQV4</accession>
<sequence length="56" mass="6206">NESWGLVALKTPQWQARLHPNGITGARNTVPSTSSVILFLTTKRFSMTIWATVFSS</sequence>
<organism evidence="1 2">
    <name type="scientific">Pleurodeles waltl</name>
    <name type="common">Iberian ribbed newt</name>
    <dbReference type="NCBI Taxonomy" id="8319"/>
    <lineage>
        <taxon>Eukaryota</taxon>
        <taxon>Metazoa</taxon>
        <taxon>Chordata</taxon>
        <taxon>Craniata</taxon>
        <taxon>Vertebrata</taxon>
        <taxon>Euteleostomi</taxon>
        <taxon>Amphibia</taxon>
        <taxon>Batrachia</taxon>
        <taxon>Caudata</taxon>
        <taxon>Salamandroidea</taxon>
        <taxon>Salamandridae</taxon>
        <taxon>Pleurodelinae</taxon>
        <taxon>Pleurodeles</taxon>
    </lineage>
</organism>
<feature type="non-terminal residue" evidence="1">
    <location>
        <position position="56"/>
    </location>
</feature>
<comment type="caution">
    <text evidence="1">The sequence shown here is derived from an EMBL/GenBank/DDBJ whole genome shotgun (WGS) entry which is preliminary data.</text>
</comment>
<protein>
    <submittedName>
        <fullName evidence="1">Uncharacterized protein</fullName>
    </submittedName>
</protein>
<proteinExistence type="predicted"/>
<name>A0AAV7QQV4_PLEWA</name>
<feature type="non-terminal residue" evidence="1">
    <location>
        <position position="1"/>
    </location>
</feature>
<evidence type="ECO:0000313" key="1">
    <source>
        <dbReference type="EMBL" id="KAJ1141782.1"/>
    </source>
</evidence>
<dbReference type="Proteomes" id="UP001066276">
    <property type="component" value="Chromosome 6"/>
</dbReference>
<reference evidence="1" key="1">
    <citation type="journal article" date="2022" name="bioRxiv">
        <title>Sequencing and chromosome-scale assembly of the giantPleurodeles waltlgenome.</title>
        <authorList>
            <person name="Brown T."/>
            <person name="Elewa A."/>
            <person name="Iarovenko S."/>
            <person name="Subramanian E."/>
            <person name="Araus A.J."/>
            <person name="Petzold A."/>
            <person name="Susuki M."/>
            <person name="Suzuki K.-i.T."/>
            <person name="Hayashi T."/>
            <person name="Toyoda A."/>
            <person name="Oliveira C."/>
            <person name="Osipova E."/>
            <person name="Leigh N.D."/>
            <person name="Simon A."/>
            <person name="Yun M.H."/>
        </authorList>
    </citation>
    <scope>NUCLEOTIDE SEQUENCE</scope>
    <source>
        <strain evidence="1">20211129_DDA</strain>
        <tissue evidence="1">Liver</tissue>
    </source>
</reference>
<dbReference type="AlphaFoldDB" id="A0AAV7QQV4"/>
<evidence type="ECO:0000313" key="2">
    <source>
        <dbReference type="Proteomes" id="UP001066276"/>
    </source>
</evidence>
<dbReference type="EMBL" id="JANPWB010000010">
    <property type="protein sequence ID" value="KAJ1141782.1"/>
    <property type="molecule type" value="Genomic_DNA"/>
</dbReference>
<gene>
    <name evidence="1" type="ORF">NDU88_008110</name>
</gene>
<keyword evidence="2" id="KW-1185">Reference proteome</keyword>